<dbReference type="PANTHER" id="PTHR30183">
    <property type="entry name" value="MOLYBDENUM TRANSPORT SYSTEM PERMEASE PROTEIN MODB"/>
    <property type="match status" value="1"/>
</dbReference>
<dbReference type="FunFam" id="1.10.3720.10:FF:000088">
    <property type="entry name" value="Iron(III) ABC transporter, permease protein"/>
    <property type="match status" value="1"/>
</dbReference>
<dbReference type="GO" id="GO:0055085">
    <property type="term" value="P:transmembrane transport"/>
    <property type="evidence" value="ECO:0007669"/>
    <property type="project" value="InterPro"/>
</dbReference>
<dbReference type="STRING" id="1122198.SAMN02745729_10421"/>
<feature type="domain" description="ABC transmembrane type-1" evidence="8">
    <location>
        <begin position="66"/>
        <end position="274"/>
    </location>
</feature>
<dbReference type="OrthoDB" id="9790211at2"/>
<dbReference type="GO" id="GO:0005886">
    <property type="term" value="C:plasma membrane"/>
    <property type="evidence" value="ECO:0007669"/>
    <property type="project" value="UniProtKB-SubCell"/>
</dbReference>
<accession>A0A1H4BPJ3</accession>
<evidence type="ECO:0000256" key="3">
    <source>
        <dbReference type="ARBA" id="ARBA00022475"/>
    </source>
</evidence>
<dbReference type="InterPro" id="IPR035906">
    <property type="entry name" value="MetI-like_sf"/>
</dbReference>
<feature type="transmembrane region" description="Helical" evidence="7">
    <location>
        <begin position="155"/>
        <end position="178"/>
    </location>
</feature>
<feature type="transmembrane region" description="Helical" evidence="7">
    <location>
        <begin position="387"/>
        <end position="407"/>
    </location>
</feature>
<organism evidence="9 10">
    <name type="scientific">Marinobacterium iners DSM 11526</name>
    <dbReference type="NCBI Taxonomy" id="1122198"/>
    <lineage>
        <taxon>Bacteria</taxon>
        <taxon>Pseudomonadati</taxon>
        <taxon>Pseudomonadota</taxon>
        <taxon>Gammaproteobacteria</taxon>
        <taxon>Oceanospirillales</taxon>
        <taxon>Oceanospirillaceae</taxon>
        <taxon>Marinobacterium</taxon>
    </lineage>
</organism>
<keyword evidence="3" id="KW-1003">Cell membrane</keyword>
<evidence type="ECO:0000256" key="5">
    <source>
        <dbReference type="ARBA" id="ARBA00022989"/>
    </source>
</evidence>
<comment type="subcellular location">
    <subcellularLocation>
        <location evidence="1 7">Cell membrane</location>
        <topology evidence="1 7">Multi-pass membrane protein</topology>
    </subcellularLocation>
</comment>
<feature type="transmembrane region" description="Helical" evidence="7">
    <location>
        <begin position="104"/>
        <end position="122"/>
    </location>
</feature>
<feature type="transmembrane region" description="Helical" evidence="7">
    <location>
        <begin position="303"/>
        <end position="328"/>
    </location>
</feature>
<dbReference type="Pfam" id="PF00528">
    <property type="entry name" value="BPD_transp_1"/>
    <property type="match status" value="2"/>
</dbReference>
<dbReference type="Gene3D" id="1.10.3720.10">
    <property type="entry name" value="MetI-like"/>
    <property type="match status" value="2"/>
</dbReference>
<dbReference type="Proteomes" id="UP000242469">
    <property type="component" value="Unassembled WGS sequence"/>
</dbReference>
<dbReference type="InterPro" id="IPR000515">
    <property type="entry name" value="MetI-like"/>
</dbReference>
<keyword evidence="5 7" id="KW-1133">Transmembrane helix</keyword>
<evidence type="ECO:0000256" key="7">
    <source>
        <dbReference type="RuleBase" id="RU363032"/>
    </source>
</evidence>
<dbReference type="EMBL" id="FNRJ01000004">
    <property type="protein sequence ID" value="SEA50049.1"/>
    <property type="molecule type" value="Genomic_DNA"/>
</dbReference>
<gene>
    <name evidence="9" type="ORF">SAMN02745729_10421</name>
</gene>
<dbReference type="AlphaFoldDB" id="A0A1H4BPJ3"/>
<dbReference type="PANTHER" id="PTHR30183:SF2">
    <property type="entry name" value="IRON UTILIZATION PROTEIN"/>
    <property type="match status" value="1"/>
</dbReference>
<feature type="transmembrane region" description="Helical" evidence="7">
    <location>
        <begin position="254"/>
        <end position="272"/>
    </location>
</feature>
<evidence type="ECO:0000256" key="6">
    <source>
        <dbReference type="ARBA" id="ARBA00023136"/>
    </source>
</evidence>
<proteinExistence type="inferred from homology"/>
<feature type="transmembrane region" description="Helical" evidence="7">
    <location>
        <begin position="348"/>
        <end position="367"/>
    </location>
</feature>
<keyword evidence="10" id="KW-1185">Reference proteome</keyword>
<feature type="transmembrane region" description="Helical" evidence="7">
    <location>
        <begin position="24"/>
        <end position="48"/>
    </location>
</feature>
<evidence type="ECO:0000256" key="4">
    <source>
        <dbReference type="ARBA" id="ARBA00022692"/>
    </source>
</evidence>
<evidence type="ECO:0000313" key="10">
    <source>
        <dbReference type="Proteomes" id="UP000242469"/>
    </source>
</evidence>
<dbReference type="RefSeq" id="WP_091824619.1">
    <property type="nucleotide sequence ID" value="NZ_FNRJ01000004.1"/>
</dbReference>
<evidence type="ECO:0000256" key="1">
    <source>
        <dbReference type="ARBA" id="ARBA00004651"/>
    </source>
</evidence>
<dbReference type="CDD" id="cd06261">
    <property type="entry name" value="TM_PBP2"/>
    <property type="match status" value="2"/>
</dbReference>
<evidence type="ECO:0000259" key="8">
    <source>
        <dbReference type="PROSITE" id="PS50928"/>
    </source>
</evidence>
<keyword evidence="2 7" id="KW-0813">Transport</keyword>
<evidence type="ECO:0000313" key="9">
    <source>
        <dbReference type="EMBL" id="SEA50049.1"/>
    </source>
</evidence>
<feature type="transmembrane region" description="Helical" evidence="7">
    <location>
        <begin position="534"/>
        <end position="552"/>
    </location>
</feature>
<feature type="domain" description="ABC transmembrane type-1" evidence="8">
    <location>
        <begin position="344"/>
        <end position="551"/>
    </location>
</feature>
<protein>
    <submittedName>
        <fullName evidence="9">Iron(III) transport system permease protein</fullName>
    </submittedName>
</protein>
<name>A0A1H4BPJ3_9GAMM</name>
<sequence length="562" mass="61495">MSETATATAPLVDTRKPHRYMPGWYSVAWGSALLVMLPVLAVLWLALFPTENIWPHLVDTILPVYIRSTLLLLAGVGSLSVVIGVSTAWLVTMCHFPGRRLFEWALLLPFAMPAYVIAYLYTDLLEYAGPVQSTLRELFGWQTARDYWFPDIRSLGGAIAMLTLVLYPYVYLLARASFLEQSMSIRDASRIFGCTPLQSFLRISLPIARPSIAVGLALVSMETLNDFGTVDYFAVKSLSAGIYDAWLNMGNLGAAAQIASLMMLFVVLLISLERIARARQRQFSGSDRFRSIERFRLSPARQLMATLACALPVVLGFAIPFIVLGSYALRRLDQFAEPGFIANAVHSFTLSALAAALTVVIAVVLAYSKRLYPQQRSLTVAARFSSLGYALPGAVLAIGVIIPLAAFDNSVDAFMQRHFGFGTGLLLSGTPFAIVFAYSVRFLAVSTGSVESSLAKVTPSMDMASRSLGLNPLQTLRRVHLPLIRGGLLTAVLVVFVDSMKELPATLILRPFNYDTLATYVYQYASDEMLETSALSAMLIVLVGIVPVILLSRTITATRQGK</sequence>
<dbReference type="PROSITE" id="PS50928">
    <property type="entry name" value="ABC_TM1"/>
    <property type="match status" value="2"/>
</dbReference>
<keyword evidence="6 7" id="KW-0472">Membrane</keyword>
<feature type="transmembrane region" description="Helical" evidence="7">
    <location>
        <begin position="68"/>
        <end position="92"/>
    </location>
</feature>
<evidence type="ECO:0000256" key="2">
    <source>
        <dbReference type="ARBA" id="ARBA00022448"/>
    </source>
</evidence>
<comment type="similarity">
    <text evidence="7">Belongs to the binding-protein-dependent transport system permease family.</text>
</comment>
<feature type="transmembrane region" description="Helical" evidence="7">
    <location>
        <begin position="419"/>
        <end position="440"/>
    </location>
</feature>
<feature type="transmembrane region" description="Helical" evidence="7">
    <location>
        <begin position="199"/>
        <end position="219"/>
    </location>
</feature>
<reference evidence="10" key="1">
    <citation type="submission" date="2016-10" db="EMBL/GenBank/DDBJ databases">
        <authorList>
            <person name="Varghese N."/>
            <person name="Submissions S."/>
        </authorList>
    </citation>
    <scope>NUCLEOTIDE SEQUENCE [LARGE SCALE GENOMIC DNA]</scope>
    <source>
        <strain evidence="10">DSM 11526</strain>
    </source>
</reference>
<keyword evidence="4 7" id="KW-0812">Transmembrane</keyword>
<dbReference type="SUPFAM" id="SSF161098">
    <property type="entry name" value="MetI-like"/>
    <property type="match status" value="2"/>
</dbReference>